<feature type="transmembrane region" description="Helical" evidence="1">
    <location>
        <begin position="20"/>
        <end position="43"/>
    </location>
</feature>
<dbReference type="EMBL" id="LJNI01000013">
    <property type="protein sequence ID" value="KPJ74149.1"/>
    <property type="molecule type" value="Genomic_DNA"/>
</dbReference>
<evidence type="ECO:0000256" key="1">
    <source>
        <dbReference type="SAM" id="Phobius"/>
    </source>
</evidence>
<keyword evidence="1" id="KW-1133">Transmembrane helix</keyword>
<comment type="caution">
    <text evidence="2">The sequence shown here is derived from an EMBL/GenBank/DDBJ whole genome shotgun (WGS) entry which is preliminary data.</text>
</comment>
<evidence type="ECO:0000313" key="2">
    <source>
        <dbReference type="EMBL" id="KPJ74149.1"/>
    </source>
</evidence>
<keyword evidence="1" id="KW-0812">Transmembrane</keyword>
<dbReference type="AlphaFoldDB" id="A0A0S7YHB2"/>
<accession>A0A0S7YHB2</accession>
<feature type="transmembrane region" description="Helical" evidence="1">
    <location>
        <begin position="80"/>
        <end position="98"/>
    </location>
</feature>
<evidence type="ECO:0000313" key="3">
    <source>
        <dbReference type="Proteomes" id="UP000051012"/>
    </source>
</evidence>
<feature type="transmembrane region" description="Helical" evidence="1">
    <location>
        <begin position="55"/>
        <end position="74"/>
    </location>
</feature>
<gene>
    <name evidence="2" type="ORF">AMJ52_01695</name>
</gene>
<protein>
    <submittedName>
        <fullName evidence="2">Uncharacterized protein</fullName>
    </submittedName>
</protein>
<name>A0A0S7YHB2_UNCT6</name>
<dbReference type="Proteomes" id="UP000051012">
    <property type="component" value="Unassembled WGS sequence"/>
</dbReference>
<organism evidence="2 3">
    <name type="scientific">candidate division TA06 bacterium DG_78</name>
    <dbReference type="NCBI Taxonomy" id="1703772"/>
    <lineage>
        <taxon>Bacteria</taxon>
        <taxon>Bacteria division TA06</taxon>
    </lineage>
</organism>
<reference evidence="2 3" key="1">
    <citation type="journal article" date="2015" name="Microbiome">
        <title>Genomic resolution of linkages in carbon, nitrogen, and sulfur cycling among widespread estuary sediment bacteria.</title>
        <authorList>
            <person name="Baker B.J."/>
            <person name="Lazar C.S."/>
            <person name="Teske A.P."/>
            <person name="Dick G.J."/>
        </authorList>
    </citation>
    <scope>NUCLEOTIDE SEQUENCE [LARGE SCALE GENOMIC DNA]</scope>
    <source>
        <strain evidence="2">DG_78</strain>
    </source>
</reference>
<keyword evidence="1" id="KW-0472">Membrane</keyword>
<sequence>MFEYFKNWLADIHRNYGVNPVIFAIIYFTGVIPFWLSIYKIIAGLKNKNFGQVRTFSIILGIIIIAPFTYVAIFGHNLPLWFWIVAAVVIAYSIFSVIRKIRAIKSN</sequence>
<proteinExistence type="predicted"/>